<reference evidence="2 3" key="1">
    <citation type="submission" date="2019-02" db="EMBL/GenBank/DDBJ databases">
        <title>Halieaceae_genomes.</title>
        <authorList>
            <person name="Li S.-H."/>
        </authorList>
    </citation>
    <scope>NUCLEOTIDE SEQUENCE [LARGE SCALE GENOMIC DNA]</scope>
    <source>
        <strain evidence="2 3">JH123</strain>
    </source>
</reference>
<keyword evidence="3" id="KW-1185">Reference proteome</keyword>
<feature type="transmembrane region" description="Helical" evidence="1">
    <location>
        <begin position="80"/>
        <end position="99"/>
    </location>
</feature>
<keyword evidence="1" id="KW-0472">Membrane</keyword>
<name>A0ABY6Q987_9GAMM</name>
<keyword evidence="1" id="KW-1133">Transmembrane helix</keyword>
<evidence type="ECO:0000256" key="1">
    <source>
        <dbReference type="SAM" id="Phobius"/>
    </source>
</evidence>
<organism evidence="2 3">
    <name type="scientific">Candidatus Paraluminiphilus aquimaris</name>
    <dbReference type="NCBI Taxonomy" id="2518994"/>
    <lineage>
        <taxon>Bacteria</taxon>
        <taxon>Pseudomonadati</taxon>
        <taxon>Pseudomonadota</taxon>
        <taxon>Gammaproteobacteria</taxon>
        <taxon>Cellvibrionales</taxon>
        <taxon>Halieaceae</taxon>
        <taxon>Candidatus Paraluminiphilus</taxon>
    </lineage>
</organism>
<evidence type="ECO:0000313" key="3">
    <source>
        <dbReference type="Proteomes" id="UP001317963"/>
    </source>
</evidence>
<keyword evidence="1" id="KW-0812">Transmembrane</keyword>
<dbReference type="RefSeq" id="WP_279241420.1">
    <property type="nucleotide sequence ID" value="NZ_CP036501.1"/>
</dbReference>
<feature type="transmembrane region" description="Helical" evidence="1">
    <location>
        <begin position="43"/>
        <end position="60"/>
    </location>
</feature>
<protein>
    <recommendedName>
        <fullName evidence="4">Transporter</fullName>
    </recommendedName>
</protein>
<accession>A0ABY6Q987</accession>
<evidence type="ECO:0008006" key="4">
    <source>
        <dbReference type="Google" id="ProtNLM"/>
    </source>
</evidence>
<dbReference type="EMBL" id="CP036501">
    <property type="protein sequence ID" value="UZP74953.1"/>
    <property type="molecule type" value="Genomic_DNA"/>
</dbReference>
<gene>
    <name evidence="2" type="ORF">E0F26_09495</name>
</gene>
<proteinExistence type="predicted"/>
<sequence length="106" mass="11411">MTVRELLSDVIDGLILFLGTLWEQTVGSLSVAFSPFGFLDAELAHALGGISIYAFAYLMYRTVRDVESDSSLTESREELAARIIFAVCCTLGLVLAFIGPKSGAMA</sequence>
<dbReference type="Proteomes" id="UP001317963">
    <property type="component" value="Chromosome"/>
</dbReference>
<evidence type="ECO:0000313" key="2">
    <source>
        <dbReference type="EMBL" id="UZP74953.1"/>
    </source>
</evidence>